<protein>
    <submittedName>
        <fullName evidence="1">Uncharacterized protein</fullName>
    </submittedName>
</protein>
<gene>
    <name evidence="1" type="ORF">PoB_001785600</name>
</gene>
<evidence type="ECO:0000313" key="2">
    <source>
        <dbReference type="Proteomes" id="UP000735302"/>
    </source>
</evidence>
<proteinExistence type="predicted"/>
<dbReference type="EMBL" id="BLXT01002131">
    <property type="protein sequence ID" value="GFN91350.1"/>
    <property type="molecule type" value="Genomic_DNA"/>
</dbReference>
<accession>A0AAV3Z642</accession>
<comment type="caution">
    <text evidence="1">The sequence shown here is derived from an EMBL/GenBank/DDBJ whole genome shotgun (WGS) entry which is preliminary data.</text>
</comment>
<reference evidence="1 2" key="1">
    <citation type="journal article" date="2021" name="Elife">
        <title>Chloroplast acquisition without the gene transfer in kleptoplastic sea slugs, Plakobranchus ocellatus.</title>
        <authorList>
            <person name="Maeda T."/>
            <person name="Takahashi S."/>
            <person name="Yoshida T."/>
            <person name="Shimamura S."/>
            <person name="Takaki Y."/>
            <person name="Nagai Y."/>
            <person name="Toyoda A."/>
            <person name="Suzuki Y."/>
            <person name="Arimoto A."/>
            <person name="Ishii H."/>
            <person name="Satoh N."/>
            <person name="Nishiyama T."/>
            <person name="Hasebe M."/>
            <person name="Maruyama T."/>
            <person name="Minagawa J."/>
            <person name="Obokata J."/>
            <person name="Shigenobu S."/>
        </authorList>
    </citation>
    <scope>NUCLEOTIDE SEQUENCE [LARGE SCALE GENOMIC DNA]</scope>
</reference>
<sequence>MATSNDLLIKQRSGIEFLAAEGCSAANIHKHCKNEDSLWEMCISDCAVHKWVARQTRVVTRLAKVARQTRVVVRLAKESCGPPSQGELSA</sequence>
<dbReference type="Proteomes" id="UP000735302">
    <property type="component" value="Unassembled WGS sequence"/>
</dbReference>
<evidence type="ECO:0000313" key="1">
    <source>
        <dbReference type="EMBL" id="GFN91350.1"/>
    </source>
</evidence>
<organism evidence="1 2">
    <name type="scientific">Plakobranchus ocellatus</name>
    <dbReference type="NCBI Taxonomy" id="259542"/>
    <lineage>
        <taxon>Eukaryota</taxon>
        <taxon>Metazoa</taxon>
        <taxon>Spiralia</taxon>
        <taxon>Lophotrochozoa</taxon>
        <taxon>Mollusca</taxon>
        <taxon>Gastropoda</taxon>
        <taxon>Heterobranchia</taxon>
        <taxon>Euthyneura</taxon>
        <taxon>Panpulmonata</taxon>
        <taxon>Sacoglossa</taxon>
        <taxon>Placobranchoidea</taxon>
        <taxon>Plakobranchidae</taxon>
        <taxon>Plakobranchus</taxon>
    </lineage>
</organism>
<keyword evidence="2" id="KW-1185">Reference proteome</keyword>
<dbReference type="AlphaFoldDB" id="A0AAV3Z642"/>
<name>A0AAV3Z642_9GAST</name>